<dbReference type="EMBL" id="SOZI01000043">
    <property type="protein sequence ID" value="TNY21451.1"/>
    <property type="molecule type" value="Genomic_DNA"/>
</dbReference>
<dbReference type="InterPro" id="IPR020821">
    <property type="entry name" value="ENPP1-3/EXOG-like_nuc-like"/>
</dbReference>
<evidence type="ECO:0000256" key="9">
    <source>
        <dbReference type="PIRSR" id="PIRSR640255-2"/>
    </source>
</evidence>
<evidence type="ECO:0000256" key="4">
    <source>
        <dbReference type="ARBA" id="ARBA00022723"/>
    </source>
</evidence>
<dbReference type="STRING" id="5288.A0A5C5G0E4"/>
<feature type="binding site" evidence="9">
    <location>
        <position position="188"/>
    </location>
    <ligand>
        <name>Mg(2+)</name>
        <dbReference type="ChEBI" id="CHEBI:18420"/>
        <note>catalytic</note>
    </ligand>
</feature>
<evidence type="ECO:0000256" key="8">
    <source>
        <dbReference type="PIRSR" id="PIRSR640255-1"/>
    </source>
</evidence>
<feature type="region of interest" description="Disordered" evidence="11">
    <location>
        <begin position="352"/>
        <end position="385"/>
    </location>
</feature>
<reference evidence="15 16" key="1">
    <citation type="submission" date="2019-03" db="EMBL/GenBank/DDBJ databases">
        <title>Rhodosporidium diobovatum UCD-FST 08-225 genome sequencing, assembly, and annotation.</title>
        <authorList>
            <person name="Fakankun I.U."/>
            <person name="Fristensky B."/>
            <person name="Levin D.B."/>
        </authorList>
    </citation>
    <scope>NUCLEOTIDE SEQUENCE [LARGE SCALE GENOMIC DNA]</scope>
    <source>
        <strain evidence="15 16">UCD-FST 08-225</strain>
    </source>
</reference>
<dbReference type="GO" id="GO:0006309">
    <property type="term" value="P:apoptotic DNA fragmentation"/>
    <property type="evidence" value="ECO:0007669"/>
    <property type="project" value="TreeGrafter"/>
</dbReference>
<comment type="caution">
    <text evidence="15">The sequence shown here is derived from an EMBL/GenBank/DDBJ whole genome shotgun (WGS) entry which is preliminary data.</text>
</comment>
<feature type="compositionally biased region" description="Gly residues" evidence="11">
    <location>
        <begin position="50"/>
        <end position="68"/>
    </location>
</feature>
<evidence type="ECO:0000256" key="11">
    <source>
        <dbReference type="SAM" id="MobiDB-lite"/>
    </source>
</evidence>
<dbReference type="Pfam" id="PF01223">
    <property type="entry name" value="Endonuclease_NS"/>
    <property type="match status" value="1"/>
</dbReference>
<feature type="active site" description="Proton acceptor" evidence="8">
    <location>
        <position position="156"/>
    </location>
</feature>
<dbReference type="Gene3D" id="3.40.570.10">
    <property type="entry name" value="Extracellular Endonuclease, subunit A"/>
    <property type="match status" value="1"/>
</dbReference>
<dbReference type="OrthoDB" id="5418055at2759"/>
<keyword evidence="16" id="KW-1185">Reference proteome</keyword>
<dbReference type="SMART" id="SM00892">
    <property type="entry name" value="Endonuclease_NS"/>
    <property type="match status" value="1"/>
</dbReference>
<feature type="chain" id="PRO_5022737546" description="Endonuclease" evidence="12">
    <location>
        <begin position="24"/>
        <end position="385"/>
    </location>
</feature>
<dbReference type="FunFam" id="3.40.570.10:FF:000008">
    <property type="entry name" value="Probable NUC1-dna/rna non-specific nuclease, mitochondrial"/>
    <property type="match status" value="1"/>
</dbReference>
<dbReference type="InterPro" id="IPR044929">
    <property type="entry name" value="DNA/RNA_non-sp_Endonuclease_sf"/>
</dbReference>
<evidence type="ECO:0000259" key="14">
    <source>
        <dbReference type="SMART" id="SM00892"/>
    </source>
</evidence>
<keyword evidence="5 10" id="KW-0255">Endonuclease</keyword>
<proteinExistence type="inferred from homology"/>
<organism evidence="15 16">
    <name type="scientific">Rhodotorula diobovata</name>
    <dbReference type="NCBI Taxonomy" id="5288"/>
    <lineage>
        <taxon>Eukaryota</taxon>
        <taxon>Fungi</taxon>
        <taxon>Dikarya</taxon>
        <taxon>Basidiomycota</taxon>
        <taxon>Pucciniomycotina</taxon>
        <taxon>Microbotryomycetes</taxon>
        <taxon>Sporidiobolales</taxon>
        <taxon>Sporidiobolaceae</taxon>
        <taxon>Rhodotorula</taxon>
    </lineage>
</organism>
<dbReference type="PANTHER" id="PTHR13966">
    <property type="entry name" value="ENDONUCLEASE RELATED"/>
    <property type="match status" value="1"/>
</dbReference>
<dbReference type="SMART" id="SM00477">
    <property type="entry name" value="NUC"/>
    <property type="match status" value="1"/>
</dbReference>
<dbReference type="EC" id="3.1.30.-" evidence="10"/>
<evidence type="ECO:0000256" key="10">
    <source>
        <dbReference type="RuleBase" id="RU366055"/>
    </source>
</evidence>
<keyword evidence="7" id="KW-0460">Magnesium</keyword>
<dbReference type="GO" id="GO:0005634">
    <property type="term" value="C:nucleus"/>
    <property type="evidence" value="ECO:0007669"/>
    <property type="project" value="TreeGrafter"/>
</dbReference>
<feature type="compositionally biased region" description="Gly residues" evidence="11">
    <location>
        <begin position="354"/>
        <end position="370"/>
    </location>
</feature>
<dbReference type="AlphaFoldDB" id="A0A5C5G0E4"/>
<dbReference type="InterPro" id="IPR001604">
    <property type="entry name" value="Endo_G_ENPP1-like_dom"/>
</dbReference>
<dbReference type="CDD" id="cd00091">
    <property type="entry name" value="NUC"/>
    <property type="match status" value="1"/>
</dbReference>
<dbReference type="GO" id="GO:0004521">
    <property type="term" value="F:RNA endonuclease activity"/>
    <property type="evidence" value="ECO:0007669"/>
    <property type="project" value="TreeGrafter"/>
</dbReference>
<evidence type="ECO:0000256" key="5">
    <source>
        <dbReference type="ARBA" id="ARBA00022759"/>
    </source>
</evidence>
<dbReference type="GO" id="GO:0046872">
    <property type="term" value="F:metal ion binding"/>
    <property type="evidence" value="ECO:0007669"/>
    <property type="project" value="UniProtKB-KW"/>
</dbReference>
<dbReference type="GO" id="GO:0003676">
    <property type="term" value="F:nucleic acid binding"/>
    <property type="evidence" value="ECO:0007669"/>
    <property type="project" value="InterPro"/>
</dbReference>
<keyword evidence="12" id="KW-0732">Signal</keyword>
<evidence type="ECO:0000256" key="12">
    <source>
        <dbReference type="SAM" id="SignalP"/>
    </source>
</evidence>
<dbReference type="GO" id="GO:0000014">
    <property type="term" value="F:single-stranded DNA endodeoxyribonuclease activity"/>
    <property type="evidence" value="ECO:0007669"/>
    <property type="project" value="TreeGrafter"/>
</dbReference>
<accession>A0A5C5G0E4</accession>
<dbReference type="InterPro" id="IPR044925">
    <property type="entry name" value="His-Me_finger_sf"/>
</dbReference>
<evidence type="ECO:0000256" key="6">
    <source>
        <dbReference type="ARBA" id="ARBA00022801"/>
    </source>
</evidence>
<feature type="signal peptide" evidence="12">
    <location>
        <begin position="1"/>
        <end position="23"/>
    </location>
</feature>
<keyword evidence="4 9" id="KW-0479">Metal-binding</keyword>
<keyword evidence="6 10" id="KW-0378">Hydrolase</keyword>
<name>A0A5C5G0E4_9BASI</name>
<evidence type="ECO:0000313" key="15">
    <source>
        <dbReference type="EMBL" id="TNY21451.1"/>
    </source>
</evidence>
<sequence length="385" mass="40736">MGSSIVHLSLAVVSGVALGAAGALSLRKETRAPPPSAQRPSGSHGAPPVSGGGQGVGAGPSQVVGGGLPARDVRDRVVNGGSIGPISDLLVRQAYTAAYDRRNKIPAWTAEHLTAASLQSGGGDRQMARFVEDDAVPEMFRARLLDYFKSGYDRGHMVPAADAKQSQAAMAETFLLSNIAPQVGEGFNRHYWAYLEAFCRNLTKSFDDVYVFTVPLFLPKRDGRDGKWRVSYEMIAPQGGAPTIAVPTHFAKVLICSRPPASSSSSPLSLVKSGGGAMGDGNEWVQGAFVLPNEPIPDEARLESFSVPVEAVERSAGLSLLPQELKTASGAKELCRTIKCEVVVRRFDDAQKKLGGGKGQGQQGQQGQGPGQWVPQPPSQQPRRA</sequence>
<evidence type="ECO:0000259" key="13">
    <source>
        <dbReference type="SMART" id="SM00477"/>
    </source>
</evidence>
<protein>
    <recommendedName>
        <fullName evidence="10">Endonuclease</fullName>
        <ecNumber evidence="10">3.1.30.-</ecNumber>
    </recommendedName>
</protein>
<dbReference type="Proteomes" id="UP000311382">
    <property type="component" value="Unassembled WGS sequence"/>
</dbReference>
<comment type="cofactor">
    <cofactor evidence="1 10">
        <name>Mg(2+)</name>
        <dbReference type="ChEBI" id="CHEBI:18420"/>
    </cofactor>
</comment>
<evidence type="ECO:0000256" key="2">
    <source>
        <dbReference type="ARBA" id="ARBA00010052"/>
    </source>
</evidence>
<keyword evidence="3 10" id="KW-0540">Nuclease</keyword>
<dbReference type="InterPro" id="IPR040255">
    <property type="entry name" value="Non-specific_endonuclease"/>
</dbReference>
<evidence type="ECO:0000256" key="3">
    <source>
        <dbReference type="ARBA" id="ARBA00022722"/>
    </source>
</evidence>
<evidence type="ECO:0000256" key="7">
    <source>
        <dbReference type="ARBA" id="ARBA00022842"/>
    </source>
</evidence>
<feature type="region of interest" description="Disordered" evidence="11">
    <location>
        <begin position="29"/>
        <end position="70"/>
    </location>
</feature>
<evidence type="ECO:0000256" key="1">
    <source>
        <dbReference type="ARBA" id="ARBA00001946"/>
    </source>
</evidence>
<comment type="similarity">
    <text evidence="2 10">Belongs to the DNA/RNA non-specific endonuclease family.</text>
</comment>
<feature type="compositionally biased region" description="Pro residues" evidence="11">
    <location>
        <begin position="375"/>
        <end position="385"/>
    </location>
</feature>
<feature type="domain" description="ENPP1-3/EXOG-like endonuclease/phosphodiesterase" evidence="13">
    <location>
        <begin position="92"/>
        <end position="327"/>
    </location>
</feature>
<feature type="domain" description="DNA/RNA non-specific endonuclease/pyrophosphatase/phosphodiesterase" evidence="14">
    <location>
        <begin position="91"/>
        <end position="327"/>
    </location>
</feature>
<dbReference type="PANTHER" id="PTHR13966:SF5">
    <property type="entry name" value="ENDONUCLEASE G, MITOCHONDRIAL"/>
    <property type="match status" value="1"/>
</dbReference>
<gene>
    <name evidence="15" type="ORF">DMC30DRAFT_416034</name>
</gene>
<dbReference type="SUPFAM" id="SSF54060">
    <property type="entry name" value="His-Me finger endonucleases"/>
    <property type="match status" value="1"/>
</dbReference>
<dbReference type="InterPro" id="IPR018524">
    <property type="entry name" value="DNA/RNA_endonuclease_AS"/>
</dbReference>
<dbReference type="GO" id="GO:0005743">
    <property type="term" value="C:mitochondrial inner membrane"/>
    <property type="evidence" value="ECO:0007669"/>
    <property type="project" value="TreeGrafter"/>
</dbReference>
<evidence type="ECO:0000313" key="16">
    <source>
        <dbReference type="Proteomes" id="UP000311382"/>
    </source>
</evidence>
<dbReference type="PROSITE" id="PS01070">
    <property type="entry name" value="NUCLEASE_NON_SPEC"/>
    <property type="match status" value="1"/>
</dbReference>